<reference evidence="2" key="1">
    <citation type="submission" date="2018-02" db="EMBL/GenBank/DDBJ databases">
        <title>Genome sequence of Desulfocucumis palustris strain NAW-5.</title>
        <authorList>
            <person name="Watanabe M."/>
            <person name="Kojima H."/>
            <person name="Fukui M."/>
        </authorList>
    </citation>
    <scope>NUCLEOTIDE SEQUENCE [LARGE SCALE GENOMIC DNA]</scope>
    <source>
        <strain evidence="2">NAW-5</strain>
    </source>
</reference>
<dbReference type="Proteomes" id="UP000239549">
    <property type="component" value="Unassembled WGS sequence"/>
</dbReference>
<gene>
    <name evidence="1" type="ORF">DCCM_3617</name>
</gene>
<dbReference type="AlphaFoldDB" id="A0A2L2XDR2"/>
<sequence>MPLATITFFSNYKSWHNSTSCFYFKDLVKGLLRILFRFSNYKKPRPRSLEVFCHSLRDVAVKPSLRTQTN</sequence>
<keyword evidence="2" id="KW-1185">Reference proteome</keyword>
<evidence type="ECO:0000313" key="2">
    <source>
        <dbReference type="Proteomes" id="UP000239549"/>
    </source>
</evidence>
<evidence type="ECO:0000313" key="1">
    <source>
        <dbReference type="EMBL" id="GBF34499.1"/>
    </source>
</evidence>
<protein>
    <submittedName>
        <fullName evidence="1">Uncharacterized protein</fullName>
    </submittedName>
</protein>
<proteinExistence type="predicted"/>
<dbReference type="EMBL" id="BFAV01000141">
    <property type="protein sequence ID" value="GBF34499.1"/>
    <property type="molecule type" value="Genomic_DNA"/>
</dbReference>
<accession>A0A2L2XDR2</accession>
<organism evidence="1 2">
    <name type="scientific">Desulfocucumis palustris</name>
    <dbReference type="NCBI Taxonomy" id="1898651"/>
    <lineage>
        <taxon>Bacteria</taxon>
        <taxon>Bacillati</taxon>
        <taxon>Bacillota</taxon>
        <taxon>Clostridia</taxon>
        <taxon>Eubacteriales</taxon>
        <taxon>Desulfocucumaceae</taxon>
        <taxon>Desulfocucumis</taxon>
    </lineage>
</organism>
<name>A0A2L2XDR2_9FIRM</name>
<comment type="caution">
    <text evidence="1">The sequence shown here is derived from an EMBL/GenBank/DDBJ whole genome shotgun (WGS) entry which is preliminary data.</text>
</comment>